<dbReference type="RefSeq" id="WP_035144257.1">
    <property type="nucleotide sequence ID" value="NZ_JAAZWO010000005.1"/>
</dbReference>
<dbReference type="AlphaFoldDB" id="A0A923J0Z8"/>
<organism evidence="2 3">
    <name type="scientific">Clostridium tetanomorphum</name>
    <dbReference type="NCBI Taxonomy" id="1553"/>
    <lineage>
        <taxon>Bacteria</taxon>
        <taxon>Bacillati</taxon>
        <taxon>Bacillota</taxon>
        <taxon>Clostridia</taxon>
        <taxon>Eubacteriales</taxon>
        <taxon>Clostridiaceae</taxon>
        <taxon>Clostridium</taxon>
    </lineage>
</organism>
<evidence type="ECO:0000256" key="1">
    <source>
        <dbReference type="SAM" id="Phobius"/>
    </source>
</evidence>
<name>A0A923J0Z8_CLOTT</name>
<proteinExistence type="predicted"/>
<dbReference type="Pfam" id="PF10066">
    <property type="entry name" value="DUF2304"/>
    <property type="match status" value="1"/>
</dbReference>
<keyword evidence="1" id="KW-0472">Membrane</keyword>
<evidence type="ECO:0000313" key="2">
    <source>
        <dbReference type="EMBL" id="MBC2397240.1"/>
    </source>
</evidence>
<keyword evidence="1" id="KW-1133">Transmembrane helix</keyword>
<sequence>MNEFCLFISLVFLVLNILFLKKRTLEFKYSFLWICINIILIILSLNKNLLEYLSEFIGITYSPSLLFLVGILFSFLLIFYLMLVISDIQRKLTRVIQDNAILKNKLSEKEK</sequence>
<reference evidence="2 3" key="1">
    <citation type="submission" date="2020-04" db="EMBL/GenBank/DDBJ databases">
        <title>Genomic insights into acetone-butanol-ethanol (ABE) fermentation by sequencing solventogenic clostridia strains.</title>
        <authorList>
            <person name="Brown S."/>
        </authorList>
    </citation>
    <scope>NUCLEOTIDE SEQUENCE [LARGE SCALE GENOMIC DNA]</scope>
    <source>
        <strain evidence="2 3">DJ011</strain>
    </source>
</reference>
<feature type="transmembrane region" description="Helical" evidence="1">
    <location>
        <begin position="29"/>
        <end position="45"/>
    </location>
</feature>
<protein>
    <submittedName>
        <fullName evidence="2">DUF2304 domain-containing protein</fullName>
    </submittedName>
</protein>
<comment type="caution">
    <text evidence="2">The sequence shown here is derived from an EMBL/GenBank/DDBJ whole genome shotgun (WGS) entry which is preliminary data.</text>
</comment>
<dbReference type="Proteomes" id="UP000563151">
    <property type="component" value="Unassembled WGS sequence"/>
</dbReference>
<gene>
    <name evidence="2" type="ORF">HGG79_05520</name>
</gene>
<dbReference type="EMBL" id="JAAZWO010000005">
    <property type="protein sequence ID" value="MBC2397240.1"/>
    <property type="molecule type" value="Genomic_DNA"/>
</dbReference>
<feature type="transmembrane region" description="Helical" evidence="1">
    <location>
        <begin position="6"/>
        <end position="22"/>
    </location>
</feature>
<keyword evidence="3" id="KW-1185">Reference proteome</keyword>
<evidence type="ECO:0000313" key="3">
    <source>
        <dbReference type="Proteomes" id="UP000563151"/>
    </source>
</evidence>
<dbReference type="InterPro" id="IPR019277">
    <property type="entry name" value="DUF2304"/>
</dbReference>
<accession>A0A923J0Z8</accession>
<feature type="transmembrane region" description="Helical" evidence="1">
    <location>
        <begin position="65"/>
        <end position="85"/>
    </location>
</feature>
<keyword evidence="1" id="KW-0812">Transmembrane</keyword>